<dbReference type="InterPro" id="IPR039970">
    <property type="entry name" value="TF_Grauzone"/>
</dbReference>
<feature type="domain" description="C2H2-type" evidence="4">
    <location>
        <begin position="50"/>
        <end position="78"/>
    </location>
</feature>
<dbReference type="PROSITE" id="PS50157">
    <property type="entry name" value="ZINC_FINGER_C2H2_2"/>
    <property type="match status" value="1"/>
</dbReference>
<dbReference type="Proteomes" id="UP000053392">
    <property type="component" value="Unassembled WGS sequence"/>
</dbReference>
<dbReference type="GO" id="GO:0006351">
    <property type="term" value="P:DNA-templated transcription"/>
    <property type="evidence" value="ECO:0007669"/>
    <property type="project" value="InterPro"/>
</dbReference>
<dbReference type="EMBL" id="KN847896">
    <property type="protein sequence ID" value="KIR43719.1"/>
    <property type="molecule type" value="Genomic_DNA"/>
</dbReference>
<evidence type="ECO:0000313" key="5">
    <source>
        <dbReference type="EMBL" id="KIR43719.1"/>
    </source>
</evidence>
<keyword evidence="2" id="KW-0862">Zinc</keyword>
<feature type="region of interest" description="Disordered" evidence="3">
    <location>
        <begin position="69"/>
        <end position="108"/>
    </location>
</feature>
<organism evidence="5 6">
    <name type="scientific">Cryptococcus deuterogattii Ram5</name>
    <dbReference type="NCBI Taxonomy" id="1296110"/>
    <lineage>
        <taxon>Eukaryota</taxon>
        <taxon>Fungi</taxon>
        <taxon>Dikarya</taxon>
        <taxon>Basidiomycota</taxon>
        <taxon>Agaricomycotina</taxon>
        <taxon>Tremellomycetes</taxon>
        <taxon>Tremellales</taxon>
        <taxon>Cryptococcaceae</taxon>
        <taxon>Cryptococcus</taxon>
        <taxon>Cryptococcus gattii species complex</taxon>
    </lineage>
</organism>
<keyword evidence="2" id="KW-0863">Zinc-finger</keyword>
<dbReference type="InterPro" id="IPR013087">
    <property type="entry name" value="Znf_C2H2_type"/>
</dbReference>
<reference evidence="5 6" key="1">
    <citation type="submission" date="2015-01" db="EMBL/GenBank/DDBJ databases">
        <title>The Genome Sequence of Cryptococcus gattii Ram5.</title>
        <authorList>
            <consortium name="The Broad Institute Genomics Platform"/>
            <person name="Cuomo C."/>
            <person name="Litvintseva A."/>
            <person name="Chen Y."/>
            <person name="Heitman J."/>
            <person name="Sun S."/>
            <person name="Springer D."/>
            <person name="Dromer F."/>
            <person name="Young S."/>
            <person name="Zeng Q."/>
            <person name="Gargeya S."/>
            <person name="Abouelleil A."/>
            <person name="Alvarado L."/>
            <person name="Chapman S.B."/>
            <person name="Gainer-Dewar J."/>
            <person name="Goldberg J."/>
            <person name="Griggs A."/>
            <person name="Gujja S."/>
            <person name="Hansen M."/>
            <person name="Howarth C."/>
            <person name="Imamovic A."/>
            <person name="Larimer J."/>
            <person name="Murphy C."/>
            <person name="Naylor J."/>
            <person name="Pearson M."/>
            <person name="Priest M."/>
            <person name="Roberts A."/>
            <person name="Saif S."/>
            <person name="Shea T."/>
            <person name="Sykes S."/>
            <person name="Wortman J."/>
            <person name="Nusbaum C."/>
            <person name="Birren B."/>
        </authorList>
    </citation>
    <scope>NUCLEOTIDE SEQUENCE [LARGE SCALE GENOMIC DNA]</scope>
    <source>
        <strain evidence="5 6">Ram5</strain>
    </source>
</reference>
<dbReference type="GO" id="GO:0008270">
    <property type="term" value="F:zinc ion binding"/>
    <property type="evidence" value="ECO:0007669"/>
    <property type="project" value="UniProtKB-KW"/>
</dbReference>
<dbReference type="InterPro" id="IPR007219">
    <property type="entry name" value="XnlR_reg_dom"/>
</dbReference>
<dbReference type="GO" id="GO:0003700">
    <property type="term" value="F:DNA-binding transcription factor activity"/>
    <property type="evidence" value="ECO:0007669"/>
    <property type="project" value="InterPro"/>
</dbReference>
<feature type="region of interest" description="Disordered" evidence="3">
    <location>
        <begin position="145"/>
        <end position="180"/>
    </location>
</feature>
<evidence type="ECO:0000259" key="4">
    <source>
        <dbReference type="PROSITE" id="PS50157"/>
    </source>
</evidence>
<dbReference type="Pfam" id="PF04082">
    <property type="entry name" value="Fungal_trans"/>
    <property type="match status" value="1"/>
</dbReference>
<dbReference type="HOGENOM" id="CLU_023419_0_0_1"/>
<dbReference type="PROSITE" id="PS00028">
    <property type="entry name" value="ZINC_FINGER_C2H2_1"/>
    <property type="match status" value="1"/>
</dbReference>
<evidence type="ECO:0000313" key="6">
    <source>
        <dbReference type="Proteomes" id="UP000053392"/>
    </source>
</evidence>
<dbReference type="PANTHER" id="PTHR23225">
    <property type="entry name" value="ZINC FINGER PROTEIN"/>
    <property type="match status" value="1"/>
</dbReference>
<sequence length="671" mass="74713">MLSNQGKIQPFKCAVCSRRFTRMYVTHTSLKENLKRHSKLHDDTSERPTFPCNRCTATFSRADLRRRHLASKHEDEEEKSTSGSPKEPSISSGVNESHERRESVPVRKLSPIITSQPIPIISPRPLSSALEAALTFDFGVNEPSSNATWNSTQGVDNSPSRYTSQSQTSASSFPNYHAHSSTGKISMTSGDIHARLSQSPLSSIPPSVEEAIQNPTFIFTSLESFFSHAAHIFPFIHRSTFDARSCHPSLLFGMMCIGLHMTGEDNGSVDQQRALYCYKAGLRALDGVMEITQAKSTDTLTIIQAHLLLEMYAIMALCGSYTTQGLRLHSQCVELSRKAGLMESYPTHASVTQDLDSLWRQFVRAESHKRTLYALYGFDSAWYHFLSRPRCLSHLEIKHELPCGDDLWNACTPTEWAHRSLVASSACSSGGNSSKRMRFLDMVRTAFVNQVEDPSPLPLDSTGASLMTHFVLASVREMTGWTTMTGRSCFERFEALLASMVRLEPLVTVQDAKMETPASAAAEATWRMSMIELLLWSQSHTGGLVEDSIDAALAAITTLGVNNPIELTTQIIQSVEQHITWFLLYLQRTSFPTSPSLQSESPLLTFYLFKATIIAWQIVKSGGSSPLEVVGVEDEEGLLSWMKEMFRVREKWGIGRCAMRCLGNLQAQNVL</sequence>
<dbReference type="SMART" id="SM00355">
    <property type="entry name" value="ZnF_C2H2"/>
    <property type="match status" value="2"/>
</dbReference>
<dbReference type="PANTHER" id="PTHR23225:SF2">
    <property type="entry name" value="AT09679P-RELATED"/>
    <property type="match status" value="1"/>
</dbReference>
<evidence type="ECO:0000256" key="1">
    <source>
        <dbReference type="ARBA" id="ARBA00023242"/>
    </source>
</evidence>
<gene>
    <name evidence="5" type="ORF">I313_00563</name>
</gene>
<dbReference type="GO" id="GO:0003677">
    <property type="term" value="F:DNA binding"/>
    <property type="evidence" value="ECO:0007669"/>
    <property type="project" value="InterPro"/>
</dbReference>
<feature type="compositionally biased region" description="Basic and acidic residues" evidence="3">
    <location>
        <begin position="96"/>
        <end position="105"/>
    </location>
</feature>
<protein>
    <submittedName>
        <fullName evidence="5">Early growth response protein 1</fullName>
    </submittedName>
</protein>
<evidence type="ECO:0000256" key="3">
    <source>
        <dbReference type="SAM" id="MobiDB-lite"/>
    </source>
</evidence>
<proteinExistence type="predicted"/>
<keyword evidence="2" id="KW-0479">Metal-binding</keyword>
<dbReference type="OrthoDB" id="8117402at2759"/>
<feature type="compositionally biased region" description="Polar residues" evidence="3">
    <location>
        <begin position="81"/>
        <end position="95"/>
    </location>
</feature>
<dbReference type="CDD" id="cd12148">
    <property type="entry name" value="fungal_TF_MHR"/>
    <property type="match status" value="1"/>
</dbReference>
<accession>A0A0D0VBB1</accession>
<evidence type="ECO:0000256" key="2">
    <source>
        <dbReference type="PROSITE-ProRule" id="PRU00042"/>
    </source>
</evidence>
<keyword evidence="1" id="KW-0539">Nucleus</keyword>
<name>A0A0D0VBB1_9TREE</name>
<dbReference type="AlphaFoldDB" id="A0A0D0VBB1"/>
<dbReference type="Gene3D" id="3.30.160.60">
    <property type="entry name" value="Classic Zinc Finger"/>
    <property type="match status" value="1"/>
</dbReference>
<keyword evidence="6" id="KW-1185">Reference proteome</keyword>